<dbReference type="Pfam" id="PF18929">
    <property type="entry name" value="DUF5678"/>
    <property type="match status" value="1"/>
</dbReference>
<dbReference type="Proteomes" id="UP000230885">
    <property type="component" value="Unassembled WGS sequence"/>
</dbReference>
<feature type="domain" description="DUF5678" evidence="1">
    <location>
        <begin position="15"/>
        <end position="55"/>
    </location>
</feature>
<evidence type="ECO:0000313" key="3">
    <source>
        <dbReference type="Proteomes" id="UP000230885"/>
    </source>
</evidence>
<accession>A0A2M8EV39</accession>
<sequence length="71" mass="8351">MKNKILKPVDLSKKLRAYENKWVALSFDYRKIFSSGKTLEEAIEKLKRKSREDVVFLKVLPFDMAYVPSNV</sequence>
<dbReference type="AlphaFoldDB" id="A0A2M8EV39"/>
<proteinExistence type="predicted"/>
<evidence type="ECO:0000259" key="1">
    <source>
        <dbReference type="Pfam" id="PF18929"/>
    </source>
</evidence>
<dbReference type="EMBL" id="PFSE01000025">
    <property type="protein sequence ID" value="PJC28968.1"/>
    <property type="molecule type" value="Genomic_DNA"/>
</dbReference>
<dbReference type="InterPro" id="IPR043734">
    <property type="entry name" value="DUF5678"/>
</dbReference>
<name>A0A2M8EV39_9BACT</name>
<evidence type="ECO:0000313" key="2">
    <source>
        <dbReference type="EMBL" id="PJC28968.1"/>
    </source>
</evidence>
<comment type="caution">
    <text evidence="2">The sequence shown here is derived from an EMBL/GenBank/DDBJ whole genome shotgun (WGS) entry which is preliminary data.</text>
</comment>
<organism evidence="2 3">
    <name type="scientific">Candidatus Shapirobacteria bacterium CG_4_9_14_0_2_um_filter_40_11</name>
    <dbReference type="NCBI Taxonomy" id="1974876"/>
    <lineage>
        <taxon>Bacteria</taxon>
        <taxon>Candidatus Shapironibacteriota</taxon>
    </lineage>
</organism>
<gene>
    <name evidence="2" type="ORF">CO053_01785</name>
</gene>
<reference evidence="3" key="1">
    <citation type="submission" date="2017-09" db="EMBL/GenBank/DDBJ databases">
        <title>Depth-based differentiation of microbial function through sediment-hosted aquifers and enrichment of novel symbionts in the deep terrestrial subsurface.</title>
        <authorList>
            <person name="Probst A.J."/>
            <person name="Ladd B."/>
            <person name="Jarett J.K."/>
            <person name="Geller-Mcgrath D.E."/>
            <person name="Sieber C.M.K."/>
            <person name="Emerson J.B."/>
            <person name="Anantharaman K."/>
            <person name="Thomas B.C."/>
            <person name="Malmstrom R."/>
            <person name="Stieglmeier M."/>
            <person name="Klingl A."/>
            <person name="Woyke T."/>
            <person name="Ryan C.M."/>
            <person name="Banfield J.F."/>
        </authorList>
    </citation>
    <scope>NUCLEOTIDE SEQUENCE [LARGE SCALE GENOMIC DNA]</scope>
</reference>
<protein>
    <recommendedName>
        <fullName evidence="1">DUF5678 domain-containing protein</fullName>
    </recommendedName>
</protein>